<dbReference type="Proteomes" id="UP000316167">
    <property type="component" value="Unassembled WGS sequence"/>
</dbReference>
<evidence type="ECO:0000313" key="4">
    <source>
        <dbReference type="Proteomes" id="UP000316167"/>
    </source>
</evidence>
<dbReference type="PANTHER" id="PTHR21666:SF270">
    <property type="entry name" value="MUREIN HYDROLASE ACTIVATOR ENVC"/>
    <property type="match status" value="1"/>
</dbReference>
<evidence type="ECO:0000313" key="3">
    <source>
        <dbReference type="EMBL" id="TWI85427.1"/>
    </source>
</evidence>
<evidence type="ECO:0000256" key="1">
    <source>
        <dbReference type="SAM" id="Phobius"/>
    </source>
</evidence>
<evidence type="ECO:0000259" key="2">
    <source>
        <dbReference type="Pfam" id="PF01551"/>
    </source>
</evidence>
<keyword evidence="4" id="KW-1185">Reference proteome</keyword>
<feature type="transmembrane region" description="Helical" evidence="1">
    <location>
        <begin position="20"/>
        <end position="39"/>
    </location>
</feature>
<dbReference type="GO" id="GO:0004222">
    <property type="term" value="F:metalloendopeptidase activity"/>
    <property type="evidence" value="ECO:0007669"/>
    <property type="project" value="TreeGrafter"/>
</dbReference>
<dbReference type="CDD" id="cd12797">
    <property type="entry name" value="M23_peptidase"/>
    <property type="match status" value="1"/>
</dbReference>
<dbReference type="Gene3D" id="2.70.70.10">
    <property type="entry name" value="Glucose Permease (Domain IIA)"/>
    <property type="match status" value="1"/>
</dbReference>
<dbReference type="InterPro" id="IPR016047">
    <property type="entry name" value="M23ase_b-sheet_dom"/>
</dbReference>
<dbReference type="Pfam" id="PF01551">
    <property type="entry name" value="Peptidase_M23"/>
    <property type="match status" value="1"/>
</dbReference>
<organism evidence="3 4">
    <name type="scientific">Lacibacter cauensis</name>
    <dbReference type="NCBI Taxonomy" id="510947"/>
    <lineage>
        <taxon>Bacteria</taxon>
        <taxon>Pseudomonadati</taxon>
        <taxon>Bacteroidota</taxon>
        <taxon>Chitinophagia</taxon>
        <taxon>Chitinophagales</taxon>
        <taxon>Chitinophagaceae</taxon>
        <taxon>Lacibacter</taxon>
    </lineage>
</organism>
<name>A0A562SVW0_9BACT</name>
<protein>
    <submittedName>
        <fullName evidence="3">Peptidase M23-like protein</fullName>
    </submittedName>
</protein>
<dbReference type="InterPro" id="IPR011055">
    <property type="entry name" value="Dup_hybrid_motif"/>
</dbReference>
<dbReference type="EMBL" id="VLLE01000002">
    <property type="protein sequence ID" value="TWI85427.1"/>
    <property type="molecule type" value="Genomic_DNA"/>
</dbReference>
<feature type="domain" description="M23ase beta-sheet core" evidence="2">
    <location>
        <begin position="90"/>
        <end position="188"/>
    </location>
</feature>
<keyword evidence="1" id="KW-1133">Transmembrane helix</keyword>
<dbReference type="InterPro" id="IPR050570">
    <property type="entry name" value="Cell_wall_metabolism_enzyme"/>
</dbReference>
<keyword evidence="1" id="KW-0472">Membrane</keyword>
<reference evidence="3 4" key="1">
    <citation type="journal article" date="2015" name="Stand. Genomic Sci.">
        <title>Genomic Encyclopedia of Bacterial and Archaeal Type Strains, Phase III: the genomes of soil and plant-associated and newly described type strains.</title>
        <authorList>
            <person name="Whitman W.B."/>
            <person name="Woyke T."/>
            <person name="Klenk H.P."/>
            <person name="Zhou Y."/>
            <person name="Lilburn T.G."/>
            <person name="Beck B.J."/>
            <person name="De Vos P."/>
            <person name="Vandamme P."/>
            <person name="Eisen J.A."/>
            <person name="Garrity G."/>
            <person name="Hugenholtz P."/>
            <person name="Kyrpides N.C."/>
        </authorList>
    </citation>
    <scope>NUCLEOTIDE SEQUENCE [LARGE SCALE GENOMIC DNA]</scope>
    <source>
        <strain evidence="3 4">CGMCC 1.7271</strain>
    </source>
</reference>
<sequence length="219" mass="24934">MNPDESERDHPLHLYFMYKATLYLIVFFSFLLLLSSCAVNKSPEAFRFRALQKGKVKDDSSYVYALPYAVGTKHRLVQGYFSRFTHRNRAALDFKMKKGTAIYAARGGVVARVKEDGDKGGLDAAYRQFGNNIIINHSDGTRAGYWHLQHNGIVVNVGDTVQQGQLIGYSGNTGYTAFPHLHFIVWKSEAGNWRQIGTRFLTRKGAKYLRPFKKYKRPA</sequence>
<comment type="caution">
    <text evidence="3">The sequence shown here is derived from an EMBL/GenBank/DDBJ whole genome shotgun (WGS) entry which is preliminary data.</text>
</comment>
<dbReference type="OrthoDB" id="9809488at2"/>
<dbReference type="AlphaFoldDB" id="A0A562SVW0"/>
<dbReference type="RefSeq" id="WP_144884306.1">
    <property type="nucleotide sequence ID" value="NZ_VLLE01000002.1"/>
</dbReference>
<dbReference type="SUPFAM" id="SSF51261">
    <property type="entry name" value="Duplicated hybrid motif"/>
    <property type="match status" value="1"/>
</dbReference>
<dbReference type="PANTHER" id="PTHR21666">
    <property type="entry name" value="PEPTIDASE-RELATED"/>
    <property type="match status" value="1"/>
</dbReference>
<gene>
    <name evidence="3" type="ORF">IQ13_0588</name>
</gene>
<proteinExistence type="predicted"/>
<accession>A0A562SVW0</accession>
<keyword evidence="1" id="KW-0812">Transmembrane</keyword>